<feature type="chain" id="PRO_5037744592" description="DUF3179 domain-containing protein" evidence="1">
    <location>
        <begin position="26"/>
        <end position="238"/>
    </location>
</feature>
<dbReference type="PROSITE" id="PS51257">
    <property type="entry name" value="PROKAR_LIPOPROTEIN"/>
    <property type="match status" value="1"/>
</dbReference>
<evidence type="ECO:0000256" key="1">
    <source>
        <dbReference type="SAM" id="SignalP"/>
    </source>
</evidence>
<dbReference type="Proteomes" id="UP000739538">
    <property type="component" value="Unassembled WGS sequence"/>
</dbReference>
<evidence type="ECO:0000313" key="3">
    <source>
        <dbReference type="Proteomes" id="UP000739538"/>
    </source>
</evidence>
<dbReference type="AlphaFoldDB" id="A0A956NBD6"/>
<evidence type="ECO:0008006" key="4">
    <source>
        <dbReference type="Google" id="ProtNLM"/>
    </source>
</evidence>
<organism evidence="2 3">
    <name type="scientific">Eiseniibacteriota bacterium</name>
    <dbReference type="NCBI Taxonomy" id="2212470"/>
    <lineage>
        <taxon>Bacteria</taxon>
        <taxon>Candidatus Eiseniibacteriota</taxon>
    </lineage>
</organism>
<name>A0A956NBD6_UNCEI</name>
<gene>
    <name evidence="2" type="ORF">KDA27_09650</name>
</gene>
<accession>A0A956NBD6</accession>
<dbReference type="EMBL" id="JAGQHS010000040">
    <property type="protein sequence ID" value="MCA9756054.1"/>
    <property type="molecule type" value="Genomic_DNA"/>
</dbReference>
<feature type="signal peptide" evidence="1">
    <location>
        <begin position="1"/>
        <end position="25"/>
    </location>
</feature>
<proteinExistence type="predicted"/>
<reference evidence="2" key="1">
    <citation type="submission" date="2020-04" db="EMBL/GenBank/DDBJ databases">
        <authorList>
            <person name="Zhang T."/>
        </authorList>
    </citation>
    <scope>NUCLEOTIDE SEQUENCE</scope>
    <source>
        <strain evidence="2">HKST-UBA02</strain>
    </source>
</reference>
<evidence type="ECO:0000313" key="2">
    <source>
        <dbReference type="EMBL" id="MCA9756054.1"/>
    </source>
</evidence>
<keyword evidence="1" id="KW-0732">Signal</keyword>
<sequence>MTFRPPRLRGPFGSLLLWVSLSMLALSACGGDSTSPPPGPEYVLPATPDELISSFAHAYSHLQIATIDSLIAPGFVFEFAPIDQDSFQIAPTWGREEEFLSMERLFGGEEGVWPTGEARPPLDTEFPLNPQLRPADGSEWMESEPGHFVRPYEIAMIVNYLEGIDVVSGTQTFEVTDVSMTGGPDGQSASGYAIVGWHDSGVLGLVSVPETPTESRDALHVASWGYVKASFRGTAPVE</sequence>
<comment type="caution">
    <text evidence="2">The sequence shown here is derived from an EMBL/GenBank/DDBJ whole genome shotgun (WGS) entry which is preliminary data.</text>
</comment>
<reference evidence="2" key="2">
    <citation type="journal article" date="2021" name="Microbiome">
        <title>Successional dynamics and alternative stable states in a saline activated sludge microbial community over 9 years.</title>
        <authorList>
            <person name="Wang Y."/>
            <person name="Ye J."/>
            <person name="Ju F."/>
            <person name="Liu L."/>
            <person name="Boyd J.A."/>
            <person name="Deng Y."/>
            <person name="Parks D.H."/>
            <person name="Jiang X."/>
            <person name="Yin X."/>
            <person name="Woodcroft B.J."/>
            <person name="Tyson G.W."/>
            <person name="Hugenholtz P."/>
            <person name="Polz M.F."/>
            <person name="Zhang T."/>
        </authorList>
    </citation>
    <scope>NUCLEOTIDE SEQUENCE</scope>
    <source>
        <strain evidence="2">HKST-UBA02</strain>
    </source>
</reference>
<protein>
    <recommendedName>
        <fullName evidence="4">DUF3179 domain-containing protein</fullName>
    </recommendedName>
</protein>